<dbReference type="EMBL" id="NBNE01002128">
    <property type="protein sequence ID" value="OWZ11425.1"/>
    <property type="molecule type" value="Genomic_DNA"/>
</dbReference>
<dbReference type="AlphaFoldDB" id="A0A225W1H3"/>
<evidence type="ECO:0000313" key="1">
    <source>
        <dbReference type="EMBL" id="OWZ11425.1"/>
    </source>
</evidence>
<dbReference type="Proteomes" id="UP000198211">
    <property type="component" value="Unassembled WGS sequence"/>
</dbReference>
<name>A0A225W1H3_9STRA</name>
<keyword evidence="2" id="KW-1185">Reference proteome</keyword>
<comment type="caution">
    <text evidence="1">The sequence shown here is derived from an EMBL/GenBank/DDBJ whole genome shotgun (WGS) entry which is preliminary data.</text>
</comment>
<evidence type="ECO:0000313" key="2">
    <source>
        <dbReference type="Proteomes" id="UP000198211"/>
    </source>
</evidence>
<sequence>MSDTTAFKVAQVFEECTYRSISSICRDDAVKTESNSELSATGQWVARMISQDGDAVRKSLCQRPTSARLGRDCRASSLCHQHSMDTTRKETSFYLFHGWDASSTMKAMTTSLRHGIPKQPEALAWRREVNRP</sequence>
<protein>
    <submittedName>
        <fullName evidence="1">Uncharacterized protein</fullName>
    </submittedName>
</protein>
<reference evidence="2" key="1">
    <citation type="submission" date="2017-03" db="EMBL/GenBank/DDBJ databases">
        <title>Phytopthora megakarya and P. palmivora, two closely related causual agents of cacao black pod achieved similar genome size and gene model numbers by different mechanisms.</title>
        <authorList>
            <person name="Ali S."/>
            <person name="Shao J."/>
            <person name="Larry D.J."/>
            <person name="Kronmiller B."/>
            <person name="Shen D."/>
            <person name="Strem M.D."/>
            <person name="Melnick R.L."/>
            <person name="Guiltinan M.J."/>
            <person name="Tyler B.M."/>
            <person name="Meinhardt L.W."/>
            <person name="Bailey B.A."/>
        </authorList>
    </citation>
    <scope>NUCLEOTIDE SEQUENCE [LARGE SCALE GENOMIC DNA]</scope>
    <source>
        <strain evidence="2">zdho120</strain>
    </source>
</reference>
<dbReference type="OrthoDB" id="115435at2759"/>
<proteinExistence type="predicted"/>
<gene>
    <name evidence="1" type="ORF">PHMEG_00015556</name>
</gene>
<accession>A0A225W1H3</accession>
<organism evidence="1 2">
    <name type="scientific">Phytophthora megakarya</name>
    <dbReference type="NCBI Taxonomy" id="4795"/>
    <lineage>
        <taxon>Eukaryota</taxon>
        <taxon>Sar</taxon>
        <taxon>Stramenopiles</taxon>
        <taxon>Oomycota</taxon>
        <taxon>Peronosporomycetes</taxon>
        <taxon>Peronosporales</taxon>
        <taxon>Peronosporaceae</taxon>
        <taxon>Phytophthora</taxon>
    </lineage>
</organism>